<dbReference type="CDD" id="cd00371">
    <property type="entry name" value="HMA"/>
    <property type="match status" value="1"/>
</dbReference>
<organism evidence="3 4">
    <name type="scientific">Saccharopolyspora spinosa</name>
    <dbReference type="NCBI Taxonomy" id="60894"/>
    <lineage>
        <taxon>Bacteria</taxon>
        <taxon>Bacillati</taxon>
        <taxon>Actinomycetota</taxon>
        <taxon>Actinomycetes</taxon>
        <taxon>Pseudonocardiales</taxon>
        <taxon>Pseudonocardiaceae</taxon>
        <taxon>Saccharopolyspora</taxon>
    </lineage>
</organism>
<proteinExistence type="predicted"/>
<dbReference type="Gene3D" id="3.30.70.100">
    <property type="match status" value="1"/>
</dbReference>
<name>A0A2N3XYW5_SACSN</name>
<dbReference type="STRING" id="994479.GCA_000194155_03639"/>
<comment type="caution">
    <text evidence="3">The sequence shown here is derived from an EMBL/GenBank/DDBJ whole genome shotgun (WGS) entry which is preliminary data.</text>
</comment>
<keyword evidence="1" id="KW-0479">Metal-binding</keyword>
<accession>A0A2N3XYW5</accession>
<dbReference type="InterPro" id="IPR036163">
    <property type="entry name" value="HMA_dom_sf"/>
</dbReference>
<dbReference type="PROSITE" id="PS50846">
    <property type="entry name" value="HMA_2"/>
    <property type="match status" value="1"/>
</dbReference>
<dbReference type="InterPro" id="IPR006121">
    <property type="entry name" value="HMA_dom"/>
</dbReference>
<dbReference type="Pfam" id="PF00403">
    <property type="entry name" value="HMA"/>
    <property type="match status" value="1"/>
</dbReference>
<reference evidence="3" key="1">
    <citation type="submission" date="2017-12" db="EMBL/GenBank/DDBJ databases">
        <title>Sequencing the genomes of 1000 Actinobacteria strains.</title>
        <authorList>
            <person name="Klenk H.-P."/>
        </authorList>
    </citation>
    <scope>NUCLEOTIDE SEQUENCE [LARGE SCALE GENOMIC DNA]</scope>
    <source>
        <strain evidence="3">DSM 44228</strain>
    </source>
</reference>
<dbReference type="InterPro" id="IPR017969">
    <property type="entry name" value="Heavy-metal-associated_CS"/>
</dbReference>
<dbReference type="EMBL" id="PJNB01000001">
    <property type="protein sequence ID" value="PKW15810.1"/>
    <property type="molecule type" value="Genomic_DNA"/>
</dbReference>
<evidence type="ECO:0000256" key="1">
    <source>
        <dbReference type="ARBA" id="ARBA00022723"/>
    </source>
</evidence>
<dbReference type="GO" id="GO:0046872">
    <property type="term" value="F:metal ion binding"/>
    <property type="evidence" value="ECO:0007669"/>
    <property type="project" value="UniProtKB-KW"/>
</dbReference>
<dbReference type="AlphaFoldDB" id="A0A2N3XYW5"/>
<feature type="domain" description="HMA" evidence="2">
    <location>
        <begin position="35"/>
        <end position="100"/>
    </location>
</feature>
<dbReference type="Proteomes" id="UP000233786">
    <property type="component" value="Unassembled WGS sequence"/>
</dbReference>
<protein>
    <submittedName>
        <fullName evidence="3">Copper chaperone CopZ</fullName>
    </submittedName>
</protein>
<sequence length="102" mass="10893">MAAESTRFDHVTPLGYKRGVCRRADDEPAEGIDVIEANYTVTGMTCDHCARSVTDEISKINTVSDVSVNLPTGAVTVCSSEPVNDVDVRAAVEEAGYELATK</sequence>
<dbReference type="SUPFAM" id="SSF55008">
    <property type="entry name" value="HMA, heavy metal-associated domain"/>
    <property type="match status" value="1"/>
</dbReference>
<evidence type="ECO:0000313" key="3">
    <source>
        <dbReference type="EMBL" id="PKW15810.1"/>
    </source>
</evidence>
<evidence type="ECO:0000313" key="4">
    <source>
        <dbReference type="Proteomes" id="UP000233786"/>
    </source>
</evidence>
<gene>
    <name evidence="3" type="ORF">A8926_3578</name>
</gene>
<dbReference type="PROSITE" id="PS01047">
    <property type="entry name" value="HMA_1"/>
    <property type="match status" value="1"/>
</dbReference>
<evidence type="ECO:0000259" key="2">
    <source>
        <dbReference type="PROSITE" id="PS50846"/>
    </source>
</evidence>
<keyword evidence="4" id="KW-1185">Reference proteome</keyword>